<comment type="caution">
    <text evidence="1">The sequence shown here is derived from an EMBL/GenBank/DDBJ whole genome shotgun (WGS) entry which is preliminary data.</text>
</comment>
<accession>A0A8S1M2A8</accession>
<reference evidence="1" key="1">
    <citation type="submission" date="2021-01" db="EMBL/GenBank/DDBJ databases">
        <authorList>
            <consortium name="Genoscope - CEA"/>
            <person name="William W."/>
        </authorList>
    </citation>
    <scope>NUCLEOTIDE SEQUENCE</scope>
</reference>
<evidence type="ECO:0000313" key="2">
    <source>
        <dbReference type="Proteomes" id="UP000692954"/>
    </source>
</evidence>
<name>A0A8S1M2A8_9CILI</name>
<keyword evidence="2" id="KW-1185">Reference proteome</keyword>
<organism evidence="1 2">
    <name type="scientific">Paramecium sonneborni</name>
    <dbReference type="NCBI Taxonomy" id="65129"/>
    <lineage>
        <taxon>Eukaryota</taxon>
        <taxon>Sar</taxon>
        <taxon>Alveolata</taxon>
        <taxon>Ciliophora</taxon>
        <taxon>Intramacronucleata</taxon>
        <taxon>Oligohymenophorea</taxon>
        <taxon>Peniculida</taxon>
        <taxon>Parameciidae</taxon>
        <taxon>Paramecium</taxon>
    </lineage>
</organism>
<dbReference type="EMBL" id="CAJJDN010000028">
    <property type="protein sequence ID" value="CAD8071913.1"/>
    <property type="molecule type" value="Genomic_DNA"/>
</dbReference>
<protein>
    <submittedName>
        <fullName evidence="1">Uncharacterized protein</fullName>
    </submittedName>
</protein>
<dbReference type="AlphaFoldDB" id="A0A8S1M2A8"/>
<sequence length="66" mass="8278">MAMLFWIKIKIQDNQLYCMKIWDHSINNQRYTKTTMSFTSISFNYYSKIYKTIIHRQDYNQTYFEE</sequence>
<dbReference type="Proteomes" id="UP000692954">
    <property type="component" value="Unassembled WGS sequence"/>
</dbReference>
<proteinExistence type="predicted"/>
<gene>
    <name evidence="1" type="ORF">PSON_ATCC_30995.1.T0280328</name>
</gene>
<evidence type="ECO:0000313" key="1">
    <source>
        <dbReference type="EMBL" id="CAD8071913.1"/>
    </source>
</evidence>